<evidence type="ECO:0000256" key="9">
    <source>
        <dbReference type="ARBA" id="ARBA00030254"/>
    </source>
</evidence>
<dbReference type="PANTHER" id="PTHR15417">
    <property type="entry name" value="PROTEIN PHOSPHATASE INHIBITOR AND DOPAMINE- AND CAMP-REGULATED NEURONAL PHOSPHOPROTEIN"/>
    <property type="match status" value="1"/>
</dbReference>
<dbReference type="STRING" id="55544.A0A4D9EJ74"/>
<proteinExistence type="inferred from homology"/>
<evidence type="ECO:0000256" key="5">
    <source>
        <dbReference type="ARBA" id="ARBA00022490"/>
    </source>
</evidence>
<dbReference type="GO" id="GO:0004864">
    <property type="term" value="F:protein phosphatase inhibitor activity"/>
    <property type="evidence" value="ECO:0007669"/>
    <property type="project" value="UniProtKB-KW"/>
</dbReference>
<evidence type="ECO:0000256" key="4">
    <source>
        <dbReference type="ARBA" id="ARBA00020090"/>
    </source>
</evidence>
<comment type="function">
    <text evidence="1">Inhibitor of protein-phosphatase 1.</text>
</comment>
<feature type="region of interest" description="Disordered" evidence="10">
    <location>
        <begin position="209"/>
        <end position="274"/>
    </location>
</feature>
<feature type="compositionally biased region" description="Basic and acidic residues" evidence="10">
    <location>
        <begin position="214"/>
        <end position="230"/>
    </location>
</feature>
<keyword evidence="7" id="KW-0650">Protein phosphatase inhibitor</keyword>
<dbReference type="AlphaFoldDB" id="A0A4D9EJ74"/>
<keyword evidence="12" id="KW-1185">Reference proteome</keyword>
<dbReference type="PANTHER" id="PTHR15417:SF2">
    <property type="entry name" value="PROTEIN PHOSPHATASE 1 REGULATORY SUBUNIT 1B"/>
    <property type="match status" value="1"/>
</dbReference>
<feature type="compositionally biased region" description="Low complexity" evidence="10">
    <location>
        <begin position="141"/>
        <end position="158"/>
    </location>
</feature>
<sequence length="274" mass="29830">MDPKDRKKIQFSVPAPPSQLDTRAVDMIRRRRPTPAMLFQMSEHSSPEEDYSPYQRTLGEGHLLKTKRTNPCVYTPPSLKAMQRIVQSHLEASSGLEDEEAAEQEDSSEGEAEDDKSCDPDDIDSEIPGPCELESSVVPGAQALKELPLAPEAAVARPKPALPKQHSAPGNEARAFEPRIYPAVVKSHKRKGGQKVSFAGGIAELGDELSSLAEWEKPEATEEDGTKAQEPDPGQDSPSPSEHKERRHVGFAERPPRSVNVENCPATSPLGGTS</sequence>
<gene>
    <name evidence="11" type="ORF">DR999_PMT06176</name>
</gene>
<evidence type="ECO:0000256" key="6">
    <source>
        <dbReference type="ARBA" id="ARBA00022553"/>
    </source>
</evidence>
<comment type="similarity">
    <text evidence="3">Belongs to the protein phosphatase inhibitor 1 family.</text>
</comment>
<evidence type="ECO:0000313" key="11">
    <source>
        <dbReference type="EMBL" id="TFK10767.1"/>
    </source>
</evidence>
<dbReference type="GO" id="GO:0005737">
    <property type="term" value="C:cytoplasm"/>
    <property type="evidence" value="ECO:0007669"/>
    <property type="project" value="UniProtKB-SubCell"/>
</dbReference>
<evidence type="ECO:0000256" key="1">
    <source>
        <dbReference type="ARBA" id="ARBA00002900"/>
    </source>
</evidence>
<name>A0A4D9EJ74_9SAUR</name>
<dbReference type="InterPro" id="IPR008466">
    <property type="entry name" value="PPP1R1A/B/C"/>
</dbReference>
<evidence type="ECO:0000256" key="7">
    <source>
        <dbReference type="ARBA" id="ARBA00023272"/>
    </source>
</evidence>
<feature type="region of interest" description="Disordered" evidence="10">
    <location>
        <begin position="84"/>
        <end position="176"/>
    </location>
</feature>
<reference evidence="11 12" key="1">
    <citation type="submission" date="2019-04" db="EMBL/GenBank/DDBJ databases">
        <title>Draft genome of the big-headed turtle Platysternon megacephalum.</title>
        <authorList>
            <person name="Gong S."/>
        </authorList>
    </citation>
    <scope>NUCLEOTIDE SEQUENCE [LARGE SCALE GENOMIC DNA]</scope>
    <source>
        <strain evidence="11">DO16091913</strain>
        <tissue evidence="11">Muscle</tissue>
    </source>
</reference>
<dbReference type="OrthoDB" id="9946890at2759"/>
<dbReference type="Proteomes" id="UP000297703">
    <property type="component" value="Unassembled WGS sequence"/>
</dbReference>
<dbReference type="Pfam" id="PF05395">
    <property type="entry name" value="DARPP-32"/>
    <property type="match status" value="1"/>
</dbReference>
<reference evidence="11 12" key="2">
    <citation type="submission" date="2019-04" db="EMBL/GenBank/DDBJ databases">
        <title>The genome sequence of big-headed turtle.</title>
        <authorList>
            <person name="Gong S."/>
        </authorList>
    </citation>
    <scope>NUCLEOTIDE SEQUENCE [LARGE SCALE GENOMIC DNA]</scope>
    <source>
        <strain evidence="11">DO16091913</strain>
        <tissue evidence="11">Muscle</tissue>
    </source>
</reference>
<comment type="subcellular location">
    <subcellularLocation>
        <location evidence="2">Cytoplasm</location>
    </subcellularLocation>
</comment>
<evidence type="ECO:0000256" key="8">
    <source>
        <dbReference type="ARBA" id="ARBA00029874"/>
    </source>
</evidence>
<feature type="region of interest" description="Disordered" evidence="10">
    <location>
        <begin position="39"/>
        <end position="63"/>
    </location>
</feature>
<organism evidence="11 12">
    <name type="scientific">Platysternon megacephalum</name>
    <name type="common">big-headed turtle</name>
    <dbReference type="NCBI Taxonomy" id="55544"/>
    <lineage>
        <taxon>Eukaryota</taxon>
        <taxon>Metazoa</taxon>
        <taxon>Chordata</taxon>
        <taxon>Craniata</taxon>
        <taxon>Vertebrata</taxon>
        <taxon>Euteleostomi</taxon>
        <taxon>Archelosauria</taxon>
        <taxon>Testudinata</taxon>
        <taxon>Testudines</taxon>
        <taxon>Cryptodira</taxon>
        <taxon>Durocryptodira</taxon>
        <taxon>Testudinoidea</taxon>
        <taxon>Platysternidae</taxon>
        <taxon>Platysternon</taxon>
    </lineage>
</organism>
<feature type="compositionally biased region" description="Acidic residues" evidence="10">
    <location>
        <begin position="96"/>
        <end position="125"/>
    </location>
</feature>
<keyword evidence="6" id="KW-0597">Phosphoprotein</keyword>
<evidence type="ECO:0000313" key="12">
    <source>
        <dbReference type="Proteomes" id="UP000297703"/>
    </source>
</evidence>
<dbReference type="GO" id="GO:0035556">
    <property type="term" value="P:intracellular signal transduction"/>
    <property type="evidence" value="ECO:0007669"/>
    <property type="project" value="TreeGrafter"/>
</dbReference>
<dbReference type="EMBL" id="QXTE01000039">
    <property type="protein sequence ID" value="TFK10767.1"/>
    <property type="molecule type" value="Genomic_DNA"/>
</dbReference>
<accession>A0A4D9EJ74</accession>
<evidence type="ECO:0000256" key="3">
    <source>
        <dbReference type="ARBA" id="ARBA00007775"/>
    </source>
</evidence>
<protein>
    <recommendedName>
        <fullName evidence="4">Protein phosphatase 1 regulatory subunit 1B</fullName>
    </recommendedName>
    <alternativeName>
        <fullName evidence="8">DARPP-32</fullName>
    </alternativeName>
    <alternativeName>
        <fullName evidence="9">Dopamine- and cAMP-regulated neuronal phosphoprotein</fullName>
    </alternativeName>
</protein>
<comment type="caution">
    <text evidence="11">The sequence shown here is derived from an EMBL/GenBank/DDBJ whole genome shotgun (WGS) entry which is preliminary data.</text>
</comment>
<feature type="compositionally biased region" description="Basic and acidic residues" evidence="10">
    <location>
        <begin position="241"/>
        <end position="256"/>
    </location>
</feature>
<keyword evidence="5" id="KW-0963">Cytoplasm</keyword>
<evidence type="ECO:0000256" key="2">
    <source>
        <dbReference type="ARBA" id="ARBA00004496"/>
    </source>
</evidence>
<evidence type="ECO:0000256" key="10">
    <source>
        <dbReference type="SAM" id="MobiDB-lite"/>
    </source>
</evidence>